<evidence type="ECO:0000256" key="4">
    <source>
        <dbReference type="ARBA" id="ARBA00022989"/>
    </source>
</evidence>
<dbReference type="Proteomes" id="UP000249185">
    <property type="component" value="Unassembled WGS sequence"/>
</dbReference>
<keyword evidence="3 6" id="KW-0812">Transmembrane</keyword>
<gene>
    <name evidence="7" type="ORF">DI556_12835</name>
</gene>
<protein>
    <submittedName>
        <fullName evidence="7">Sensor histidine kinase</fullName>
    </submittedName>
</protein>
<accession>A0A2W5N6H4</accession>
<keyword evidence="7" id="KW-0808">Transferase</keyword>
<dbReference type="GO" id="GO:0033013">
    <property type="term" value="P:tetrapyrrole metabolic process"/>
    <property type="evidence" value="ECO:0007669"/>
    <property type="project" value="UniProtKB-ARBA"/>
</dbReference>
<sequence length="158" mass="17578">MATLPASRKPRLPVLLLFLALVVGGGLAMGLITVTGGWYEALEKPPFNPPSWVFGPAWTVLYVLIAVAGWRSFEHDRHGLAMRIWWAQLALNFLWTPVYFGAHWIGVALVVIASLLLAILGFIRAAWRPDRLSALLFLPYAAWVAFATLLNGWIWAVN</sequence>
<evidence type="ECO:0000256" key="2">
    <source>
        <dbReference type="ARBA" id="ARBA00007524"/>
    </source>
</evidence>
<reference evidence="7 8" key="1">
    <citation type="submission" date="2017-08" db="EMBL/GenBank/DDBJ databases">
        <title>Infants hospitalized years apart are colonized by the same room-sourced microbial strains.</title>
        <authorList>
            <person name="Brooks B."/>
            <person name="Olm M.R."/>
            <person name="Firek B.A."/>
            <person name="Baker R."/>
            <person name="Thomas B.C."/>
            <person name="Morowitz M.J."/>
            <person name="Banfield J.F."/>
        </authorList>
    </citation>
    <scope>NUCLEOTIDE SEQUENCE [LARGE SCALE GENOMIC DNA]</scope>
    <source>
        <strain evidence="7">S2_005_002_R2_34</strain>
    </source>
</reference>
<dbReference type="PANTHER" id="PTHR10057:SF0">
    <property type="entry name" value="TRANSLOCATOR PROTEIN"/>
    <property type="match status" value="1"/>
</dbReference>
<dbReference type="GO" id="GO:0016301">
    <property type="term" value="F:kinase activity"/>
    <property type="evidence" value="ECO:0007669"/>
    <property type="project" value="UniProtKB-KW"/>
</dbReference>
<feature type="transmembrane region" description="Helical" evidence="6">
    <location>
        <begin position="104"/>
        <end position="123"/>
    </location>
</feature>
<dbReference type="AlphaFoldDB" id="A0A2W5N6H4"/>
<dbReference type="InterPro" id="IPR004307">
    <property type="entry name" value="TspO_MBR"/>
</dbReference>
<feature type="transmembrane region" description="Helical" evidence="6">
    <location>
        <begin position="135"/>
        <end position="156"/>
    </location>
</feature>
<evidence type="ECO:0000256" key="6">
    <source>
        <dbReference type="SAM" id="Phobius"/>
    </source>
</evidence>
<evidence type="ECO:0000313" key="7">
    <source>
        <dbReference type="EMBL" id="PZQ49066.1"/>
    </source>
</evidence>
<name>A0A2W5N6H4_RHOSU</name>
<comment type="subcellular location">
    <subcellularLocation>
        <location evidence="1">Membrane</location>
        <topology evidence="1">Multi-pass membrane protein</topology>
    </subcellularLocation>
</comment>
<dbReference type="InterPro" id="IPR038330">
    <property type="entry name" value="TspO/MBR-related_sf"/>
</dbReference>
<feature type="transmembrane region" description="Helical" evidence="6">
    <location>
        <begin position="80"/>
        <end position="98"/>
    </location>
</feature>
<evidence type="ECO:0000256" key="3">
    <source>
        <dbReference type="ARBA" id="ARBA00022692"/>
    </source>
</evidence>
<feature type="transmembrane region" description="Helical" evidence="6">
    <location>
        <begin position="52"/>
        <end position="73"/>
    </location>
</feature>
<evidence type="ECO:0000256" key="1">
    <source>
        <dbReference type="ARBA" id="ARBA00004141"/>
    </source>
</evidence>
<dbReference type="PIRSF" id="PIRSF005859">
    <property type="entry name" value="PBR"/>
    <property type="match status" value="1"/>
</dbReference>
<comment type="similarity">
    <text evidence="2">Belongs to the TspO/BZRP family.</text>
</comment>
<dbReference type="PANTHER" id="PTHR10057">
    <property type="entry name" value="PERIPHERAL-TYPE BENZODIAZEPINE RECEPTOR"/>
    <property type="match status" value="1"/>
</dbReference>
<comment type="caution">
    <text evidence="7">The sequence shown here is derived from an EMBL/GenBank/DDBJ whole genome shotgun (WGS) entry which is preliminary data.</text>
</comment>
<dbReference type="CDD" id="cd15904">
    <property type="entry name" value="TSPO_MBR"/>
    <property type="match status" value="1"/>
</dbReference>
<dbReference type="EMBL" id="QFPW01000009">
    <property type="protein sequence ID" value="PZQ49066.1"/>
    <property type="molecule type" value="Genomic_DNA"/>
</dbReference>
<dbReference type="Gene3D" id="1.20.1260.100">
    <property type="entry name" value="TspO/MBR protein"/>
    <property type="match status" value="1"/>
</dbReference>
<dbReference type="Pfam" id="PF03073">
    <property type="entry name" value="TspO_MBR"/>
    <property type="match status" value="1"/>
</dbReference>
<keyword evidence="7" id="KW-0418">Kinase</keyword>
<proteinExistence type="inferred from homology"/>
<keyword evidence="4 6" id="KW-1133">Transmembrane helix</keyword>
<evidence type="ECO:0000313" key="8">
    <source>
        <dbReference type="Proteomes" id="UP000249185"/>
    </source>
</evidence>
<keyword evidence="5 6" id="KW-0472">Membrane</keyword>
<evidence type="ECO:0000256" key="5">
    <source>
        <dbReference type="ARBA" id="ARBA00023136"/>
    </source>
</evidence>
<organism evidence="7 8">
    <name type="scientific">Rhodovulum sulfidophilum</name>
    <name type="common">Rhodobacter sulfidophilus</name>
    <dbReference type="NCBI Taxonomy" id="35806"/>
    <lineage>
        <taxon>Bacteria</taxon>
        <taxon>Pseudomonadati</taxon>
        <taxon>Pseudomonadota</taxon>
        <taxon>Alphaproteobacteria</taxon>
        <taxon>Rhodobacterales</taxon>
        <taxon>Paracoccaceae</taxon>
        <taxon>Rhodovulum</taxon>
    </lineage>
</organism>
<dbReference type="GO" id="GO:0016020">
    <property type="term" value="C:membrane"/>
    <property type="evidence" value="ECO:0007669"/>
    <property type="project" value="UniProtKB-SubCell"/>
</dbReference>
<dbReference type="FunFam" id="1.20.1260.100:FF:000001">
    <property type="entry name" value="translocator protein 2"/>
    <property type="match status" value="1"/>
</dbReference>